<keyword evidence="2" id="KW-1185">Reference proteome</keyword>
<gene>
    <name evidence="1" type="ORF">M421DRAFT_22187</name>
</gene>
<dbReference type="OrthoDB" id="3799035at2759"/>
<dbReference type="GeneID" id="54345964"/>
<evidence type="ECO:0000313" key="1">
    <source>
        <dbReference type="EMBL" id="KAF1934446.1"/>
    </source>
</evidence>
<dbReference type="AlphaFoldDB" id="A0A6A5S7I9"/>
<name>A0A6A5S7I9_9PLEO</name>
<sequence length="54" mass="6374">RTKHLDIYYHYVKERVCDSYLTVEHVHTTAMAADSLTKPLNRVAHERFLCQISL</sequence>
<feature type="non-terminal residue" evidence="1">
    <location>
        <position position="54"/>
    </location>
</feature>
<organism evidence="1 2">
    <name type="scientific">Didymella exigua CBS 183.55</name>
    <dbReference type="NCBI Taxonomy" id="1150837"/>
    <lineage>
        <taxon>Eukaryota</taxon>
        <taxon>Fungi</taxon>
        <taxon>Dikarya</taxon>
        <taxon>Ascomycota</taxon>
        <taxon>Pezizomycotina</taxon>
        <taxon>Dothideomycetes</taxon>
        <taxon>Pleosporomycetidae</taxon>
        <taxon>Pleosporales</taxon>
        <taxon>Pleosporineae</taxon>
        <taxon>Didymellaceae</taxon>
        <taxon>Didymella</taxon>
    </lineage>
</organism>
<accession>A0A6A5S7I9</accession>
<protein>
    <submittedName>
        <fullName evidence="1">Poly protein</fullName>
    </submittedName>
</protein>
<dbReference type="Proteomes" id="UP000800082">
    <property type="component" value="Unassembled WGS sequence"/>
</dbReference>
<evidence type="ECO:0000313" key="2">
    <source>
        <dbReference type="Proteomes" id="UP000800082"/>
    </source>
</evidence>
<feature type="non-terminal residue" evidence="1">
    <location>
        <position position="1"/>
    </location>
</feature>
<proteinExistence type="predicted"/>
<dbReference type="EMBL" id="ML978956">
    <property type="protein sequence ID" value="KAF1934446.1"/>
    <property type="molecule type" value="Genomic_DNA"/>
</dbReference>
<dbReference type="RefSeq" id="XP_033454694.1">
    <property type="nucleotide sequence ID" value="XM_033588317.1"/>
</dbReference>
<reference evidence="1" key="1">
    <citation type="journal article" date="2020" name="Stud. Mycol.">
        <title>101 Dothideomycetes genomes: a test case for predicting lifestyles and emergence of pathogens.</title>
        <authorList>
            <person name="Haridas S."/>
            <person name="Albert R."/>
            <person name="Binder M."/>
            <person name="Bloem J."/>
            <person name="Labutti K."/>
            <person name="Salamov A."/>
            <person name="Andreopoulos B."/>
            <person name="Baker S."/>
            <person name="Barry K."/>
            <person name="Bills G."/>
            <person name="Bluhm B."/>
            <person name="Cannon C."/>
            <person name="Castanera R."/>
            <person name="Culley D."/>
            <person name="Daum C."/>
            <person name="Ezra D."/>
            <person name="Gonzalez J."/>
            <person name="Henrissat B."/>
            <person name="Kuo A."/>
            <person name="Liang C."/>
            <person name="Lipzen A."/>
            <person name="Lutzoni F."/>
            <person name="Magnuson J."/>
            <person name="Mondo S."/>
            <person name="Nolan M."/>
            <person name="Ohm R."/>
            <person name="Pangilinan J."/>
            <person name="Park H.-J."/>
            <person name="Ramirez L."/>
            <person name="Alfaro M."/>
            <person name="Sun H."/>
            <person name="Tritt A."/>
            <person name="Yoshinaga Y."/>
            <person name="Zwiers L.-H."/>
            <person name="Turgeon B."/>
            <person name="Goodwin S."/>
            <person name="Spatafora J."/>
            <person name="Crous P."/>
            <person name="Grigoriev I."/>
        </authorList>
    </citation>
    <scope>NUCLEOTIDE SEQUENCE</scope>
    <source>
        <strain evidence="1">CBS 183.55</strain>
    </source>
</reference>